<dbReference type="SUPFAM" id="SSF56601">
    <property type="entry name" value="beta-lactamase/transpeptidase-like"/>
    <property type="match status" value="1"/>
</dbReference>
<sequence length="474" mass="53320">MKKQRKIFVTGIMVAAILFGSIGISAYSGHDADVIDKTVHKYAPVGASVAIIEHGEIKEIRNYGYANRHEKKKVTDETRFKIASISKTVTAYGIMQLVEQGKLDLDAPVNAYLTKWKIPESEYGEDRVTLRMLLSHTAGVTGSNEYGYSNPLPTIDEALKMHDVRLKRKPGEKFEYSEFTDYGICQLVIEEVTGMPFEEYMEKEIFDPLGMNQTDYANETNAKGELAIPYAGLSKATNVVPIVMNGGGGVTTTSHDLALFEIALMKYYKDGCGEMFQEQKNTKSAGGTYALGIIPRYLQDGRTVYEHNGTLTGWNAQLAIEPESQNGIAVVSNSDKAYYMTYDLMEVWSKKELGECVSDSLMKQIQNVFRLITCILLAFMLLFGMIFIKNILQKHYSLQKGLLKKVISVLLFVIITGMDMIIFYTDLPGKIAWKMKNYYLFTFFPTDFGAVQVIAVILFAMLLIRMNLKKNVNR</sequence>
<organism evidence="3 4">
    <name type="scientific">Roseburia porci</name>
    <dbReference type="NCBI Taxonomy" id="2605790"/>
    <lineage>
        <taxon>Bacteria</taxon>
        <taxon>Bacillati</taxon>
        <taxon>Bacillota</taxon>
        <taxon>Clostridia</taxon>
        <taxon>Lachnospirales</taxon>
        <taxon>Lachnospiraceae</taxon>
        <taxon>Roseburia</taxon>
    </lineage>
</organism>
<feature type="transmembrane region" description="Helical" evidence="1">
    <location>
        <begin position="409"/>
        <end position="427"/>
    </location>
</feature>
<comment type="caution">
    <text evidence="3">The sequence shown here is derived from an EMBL/GenBank/DDBJ whole genome shotgun (WGS) entry which is preliminary data.</text>
</comment>
<feature type="transmembrane region" description="Helical" evidence="1">
    <location>
        <begin position="368"/>
        <end position="388"/>
    </location>
</feature>
<dbReference type="PANTHER" id="PTHR46825:SF9">
    <property type="entry name" value="BETA-LACTAMASE-RELATED DOMAIN-CONTAINING PROTEIN"/>
    <property type="match status" value="1"/>
</dbReference>
<gene>
    <name evidence="3" type="ORF">FYJ75_04450</name>
</gene>
<dbReference type="PANTHER" id="PTHR46825">
    <property type="entry name" value="D-ALANYL-D-ALANINE-CARBOXYPEPTIDASE/ENDOPEPTIDASE AMPH"/>
    <property type="match status" value="1"/>
</dbReference>
<feature type="transmembrane region" description="Helical" evidence="1">
    <location>
        <begin position="439"/>
        <end position="464"/>
    </location>
</feature>
<accession>A0A6L5YPR6</accession>
<dbReference type="EMBL" id="VUNI01000005">
    <property type="protein sequence ID" value="MST74288.1"/>
    <property type="molecule type" value="Genomic_DNA"/>
</dbReference>
<dbReference type="InterPro" id="IPR012338">
    <property type="entry name" value="Beta-lactam/transpept-like"/>
</dbReference>
<keyword evidence="1" id="KW-0472">Membrane</keyword>
<reference evidence="3 4" key="1">
    <citation type="submission" date="2019-08" db="EMBL/GenBank/DDBJ databases">
        <title>In-depth cultivation of the pig gut microbiome towards novel bacterial diversity and tailored functional studies.</title>
        <authorList>
            <person name="Wylensek D."/>
            <person name="Hitch T.C.A."/>
            <person name="Clavel T."/>
        </authorList>
    </citation>
    <scope>NUCLEOTIDE SEQUENCE [LARGE SCALE GENOMIC DNA]</scope>
    <source>
        <strain evidence="3 4">MUC/MUC-530-WT-4D</strain>
    </source>
</reference>
<dbReference type="InterPro" id="IPR050491">
    <property type="entry name" value="AmpC-like"/>
</dbReference>
<evidence type="ECO:0000256" key="1">
    <source>
        <dbReference type="SAM" id="Phobius"/>
    </source>
</evidence>
<evidence type="ECO:0000313" key="4">
    <source>
        <dbReference type="Proteomes" id="UP000474024"/>
    </source>
</evidence>
<dbReference type="RefSeq" id="WP_154429252.1">
    <property type="nucleotide sequence ID" value="NZ_VUNI01000005.1"/>
</dbReference>
<keyword evidence="1" id="KW-1133">Transmembrane helix</keyword>
<feature type="transmembrane region" description="Helical" evidence="1">
    <location>
        <begin position="7"/>
        <end position="27"/>
    </location>
</feature>
<proteinExistence type="predicted"/>
<feature type="domain" description="Beta-lactamase-related" evidence="2">
    <location>
        <begin position="33"/>
        <end position="336"/>
    </location>
</feature>
<evidence type="ECO:0000313" key="3">
    <source>
        <dbReference type="EMBL" id="MST74288.1"/>
    </source>
</evidence>
<dbReference type="Gene3D" id="3.40.710.10">
    <property type="entry name" value="DD-peptidase/beta-lactamase superfamily"/>
    <property type="match status" value="1"/>
</dbReference>
<evidence type="ECO:0000259" key="2">
    <source>
        <dbReference type="Pfam" id="PF00144"/>
    </source>
</evidence>
<name>A0A6L5YPR6_9FIRM</name>
<dbReference type="InterPro" id="IPR001466">
    <property type="entry name" value="Beta-lactam-related"/>
</dbReference>
<dbReference type="AlphaFoldDB" id="A0A6L5YPR6"/>
<protein>
    <submittedName>
        <fullName evidence="3">Beta-lactamase family protein</fullName>
    </submittedName>
</protein>
<keyword evidence="4" id="KW-1185">Reference proteome</keyword>
<keyword evidence="1" id="KW-0812">Transmembrane</keyword>
<dbReference type="Pfam" id="PF00144">
    <property type="entry name" value="Beta-lactamase"/>
    <property type="match status" value="1"/>
</dbReference>
<dbReference type="Proteomes" id="UP000474024">
    <property type="component" value="Unassembled WGS sequence"/>
</dbReference>